<evidence type="ECO:0000313" key="2">
    <source>
        <dbReference type="Proteomes" id="UP000683139"/>
    </source>
</evidence>
<proteinExistence type="predicted"/>
<dbReference type="FunFam" id="1.10.10.10:FF:000138">
    <property type="entry name" value="Rrf2 family transcriptional regulator"/>
    <property type="match status" value="1"/>
</dbReference>
<dbReference type="Gene3D" id="1.10.10.10">
    <property type="entry name" value="Winged helix-like DNA-binding domain superfamily/Winged helix DNA-binding domain"/>
    <property type="match status" value="1"/>
</dbReference>
<dbReference type="RefSeq" id="WP_213519166.1">
    <property type="nucleotide sequence ID" value="NZ_BOSE01000009.1"/>
</dbReference>
<dbReference type="PANTHER" id="PTHR33221">
    <property type="entry name" value="WINGED HELIX-TURN-HELIX TRANSCRIPTIONAL REGULATOR, RRF2 FAMILY"/>
    <property type="match status" value="1"/>
</dbReference>
<dbReference type="InterPro" id="IPR036390">
    <property type="entry name" value="WH_DNA-bd_sf"/>
</dbReference>
<dbReference type="InterPro" id="IPR036388">
    <property type="entry name" value="WH-like_DNA-bd_sf"/>
</dbReference>
<gene>
    <name evidence="1" type="ORF">J40TS1_42100</name>
</gene>
<dbReference type="GO" id="GO:0003700">
    <property type="term" value="F:DNA-binding transcription factor activity"/>
    <property type="evidence" value="ECO:0007669"/>
    <property type="project" value="TreeGrafter"/>
</dbReference>
<sequence>MVNHRMSVALHILSLIAITEHKEQLTSDWIANSVNTNPVVIRRLMSSLNKAGLIRAGRGLKGMTLTREPSEITLLDVYKAVAPNHELFAIHQDRNMDCPVGCNIEHSLNNMYGELQGKLELEMKQKTLAMLLAGVQKAEL</sequence>
<dbReference type="Pfam" id="PF02082">
    <property type="entry name" value="Rrf2"/>
    <property type="match status" value="1"/>
</dbReference>
<protein>
    <submittedName>
        <fullName evidence="1">Rrf2 family transcriptional regulator</fullName>
    </submittedName>
</protein>
<name>A0A919YR59_9BACL</name>
<organism evidence="1 2">
    <name type="scientific">Paenibacillus montaniterrae</name>
    <dbReference type="NCBI Taxonomy" id="429341"/>
    <lineage>
        <taxon>Bacteria</taxon>
        <taxon>Bacillati</taxon>
        <taxon>Bacillota</taxon>
        <taxon>Bacilli</taxon>
        <taxon>Bacillales</taxon>
        <taxon>Paenibacillaceae</taxon>
        <taxon>Paenibacillus</taxon>
    </lineage>
</organism>
<evidence type="ECO:0000313" key="1">
    <source>
        <dbReference type="EMBL" id="GIP18568.1"/>
    </source>
</evidence>
<keyword evidence="2" id="KW-1185">Reference proteome</keyword>
<dbReference type="Proteomes" id="UP000683139">
    <property type="component" value="Unassembled WGS sequence"/>
</dbReference>
<dbReference type="PANTHER" id="PTHR33221:SF15">
    <property type="entry name" value="HTH-TYPE TRANSCRIPTIONAL REGULATOR YWGB-RELATED"/>
    <property type="match status" value="1"/>
</dbReference>
<accession>A0A919YR59</accession>
<dbReference type="SUPFAM" id="SSF46785">
    <property type="entry name" value="Winged helix' DNA-binding domain"/>
    <property type="match status" value="1"/>
</dbReference>
<dbReference type="AlphaFoldDB" id="A0A919YR59"/>
<dbReference type="PROSITE" id="PS51197">
    <property type="entry name" value="HTH_RRF2_2"/>
    <property type="match status" value="1"/>
</dbReference>
<reference evidence="1" key="1">
    <citation type="submission" date="2021-03" db="EMBL/GenBank/DDBJ databases">
        <title>Antimicrobial resistance genes in bacteria isolated from Japanese honey, and their potential for conferring macrolide and lincosamide resistance in the American foulbrood pathogen Paenibacillus larvae.</title>
        <authorList>
            <person name="Okamoto M."/>
            <person name="Kumagai M."/>
            <person name="Kanamori H."/>
            <person name="Takamatsu D."/>
        </authorList>
    </citation>
    <scope>NUCLEOTIDE SEQUENCE</scope>
    <source>
        <strain evidence="1">J40TS1</strain>
    </source>
</reference>
<comment type="caution">
    <text evidence="1">The sequence shown here is derived from an EMBL/GenBank/DDBJ whole genome shotgun (WGS) entry which is preliminary data.</text>
</comment>
<dbReference type="EMBL" id="BOSE01000009">
    <property type="protein sequence ID" value="GIP18568.1"/>
    <property type="molecule type" value="Genomic_DNA"/>
</dbReference>
<dbReference type="GO" id="GO:0005829">
    <property type="term" value="C:cytosol"/>
    <property type="evidence" value="ECO:0007669"/>
    <property type="project" value="TreeGrafter"/>
</dbReference>
<dbReference type="InterPro" id="IPR000944">
    <property type="entry name" value="Tscrpt_reg_Rrf2"/>
</dbReference>